<evidence type="ECO:0000256" key="7">
    <source>
        <dbReference type="ARBA" id="ARBA00022679"/>
    </source>
</evidence>
<dbReference type="UniPathway" id="UPA00196"/>
<keyword evidence="15" id="KW-0732">Signal</keyword>
<keyword evidence="8 13" id="KW-0812">Transmembrane</keyword>
<proteinExistence type="inferred from homology"/>
<comment type="caution">
    <text evidence="16">The sequence shown here is derived from an EMBL/GenBank/DDBJ whole genome shotgun (WGS) entry which is preliminary data.</text>
</comment>
<dbReference type="GO" id="GO:0006506">
    <property type="term" value="P:GPI anchor biosynthetic process"/>
    <property type="evidence" value="ECO:0007669"/>
    <property type="project" value="UniProtKB-UniPathway"/>
</dbReference>
<dbReference type="STRING" id="5288.A0A5C5G3I2"/>
<feature type="region of interest" description="Disordered" evidence="14">
    <location>
        <begin position="416"/>
        <end position="436"/>
    </location>
</feature>
<feature type="transmembrane region" description="Helical" evidence="13">
    <location>
        <begin position="289"/>
        <end position="308"/>
    </location>
</feature>
<dbReference type="GO" id="GO:0005789">
    <property type="term" value="C:endoplasmic reticulum membrane"/>
    <property type="evidence" value="ECO:0007669"/>
    <property type="project" value="UniProtKB-SubCell"/>
</dbReference>
<dbReference type="PANTHER" id="PTHR12886:SF0">
    <property type="entry name" value="GPI MANNOSYLTRANSFERASE 1"/>
    <property type="match status" value="1"/>
</dbReference>
<comment type="subcellular location">
    <subcellularLocation>
        <location evidence="1 13">Endoplasmic reticulum membrane</location>
        <topology evidence="1 13">Multi-pass membrane protein</topology>
    </subcellularLocation>
</comment>
<dbReference type="GO" id="GO:0004376">
    <property type="term" value="F:GPI mannosyltransferase activity"/>
    <property type="evidence" value="ECO:0007669"/>
    <property type="project" value="InterPro"/>
</dbReference>
<accession>A0A5C5G3I2</accession>
<comment type="function">
    <text evidence="12 13">Mannosyltransferase involved in glycosylphosphatidylinositol-anchor biosynthesis. Transfers the first alpha-1,4-mannose to GlcN-acyl-PI during GPI precursor assembly. Required for cell wall integrity.</text>
</comment>
<evidence type="ECO:0000256" key="5">
    <source>
        <dbReference type="ARBA" id="ARBA00022502"/>
    </source>
</evidence>
<comment type="similarity">
    <text evidence="3 13">Belongs to the PIGM family.</text>
</comment>
<comment type="caution">
    <text evidence="13">Lacks conserved residue(s) required for the propagation of feature annotation.</text>
</comment>
<dbReference type="Pfam" id="PF05007">
    <property type="entry name" value="Mannosyl_trans"/>
    <property type="match status" value="1"/>
</dbReference>
<feature type="transmembrane region" description="Helical" evidence="13">
    <location>
        <begin position="320"/>
        <end position="345"/>
    </location>
</feature>
<protein>
    <recommendedName>
        <fullName evidence="4 13">GPI mannosyltransferase 1</fullName>
        <ecNumber evidence="13">2.4.1.-</ecNumber>
    </recommendedName>
    <alternativeName>
        <fullName evidence="13">GPI mannosyltransferase I</fullName>
    </alternativeName>
</protein>
<feature type="transmembrane region" description="Helical" evidence="13">
    <location>
        <begin position="215"/>
        <end position="237"/>
    </location>
</feature>
<keyword evidence="10 13" id="KW-1133">Transmembrane helix</keyword>
<feature type="transmembrane region" description="Helical" evidence="13">
    <location>
        <begin position="178"/>
        <end position="203"/>
    </location>
</feature>
<evidence type="ECO:0000256" key="2">
    <source>
        <dbReference type="ARBA" id="ARBA00004687"/>
    </source>
</evidence>
<sequence>MRLRAWLGWAALLRALLLVWGAYQDTHSPVKYTDVDYTVFTDAARCVVHPQGDHPQCPTRAQGPLAPTWLGDPYARATYRYTPLVALALVPNLVVHPLCGKLLFALCDLVVGSVLYAILRRQGKGETYAGRAVAAAWLVNPVVANISTRGSSEALVGALVVSTLSLALRQRWDAAAAVFGVAVHVKIFPFLYGSSLVAALAASAHGDAKLALRRMLRFGATSFACFMALNVSLFLLFGEPFIHETFLYHLSRLDHRHNFSAYFYPFYLSASPSAPLPSSTWQHLARHPLAAFVPQLVLSLGLGALFGAEDLPFAWLVQTFAFVTFNKVCTSQYFLWYLWLLPAALPSLSLTPRRSTLVALVWALTQALWLSQAYLLELRAQPRFRETWAAGVVFLAGQSWVLGEVLRAWRRPGGAGRWPGGGGAARRRGREGGKDE</sequence>
<keyword evidence="11 13" id="KW-0472">Membrane</keyword>
<dbReference type="OrthoDB" id="1741594at2759"/>
<comment type="pathway">
    <text evidence="2 13">Glycolipid biosynthesis; glycosylphosphatidylinositol-anchor biosynthesis.</text>
</comment>
<evidence type="ECO:0000256" key="14">
    <source>
        <dbReference type="SAM" id="MobiDB-lite"/>
    </source>
</evidence>
<dbReference type="Proteomes" id="UP000311382">
    <property type="component" value="Unassembled WGS sequence"/>
</dbReference>
<keyword evidence="9 13" id="KW-0256">Endoplasmic reticulum</keyword>
<keyword evidence="17" id="KW-1185">Reference proteome</keyword>
<dbReference type="EC" id="2.4.1.-" evidence="13"/>
<evidence type="ECO:0000313" key="17">
    <source>
        <dbReference type="Proteomes" id="UP000311382"/>
    </source>
</evidence>
<feature type="transmembrane region" description="Helical" evidence="13">
    <location>
        <begin position="357"/>
        <end position="376"/>
    </location>
</feature>
<evidence type="ECO:0000256" key="10">
    <source>
        <dbReference type="ARBA" id="ARBA00022989"/>
    </source>
</evidence>
<evidence type="ECO:0000256" key="3">
    <source>
        <dbReference type="ARBA" id="ARBA00011071"/>
    </source>
</evidence>
<evidence type="ECO:0000256" key="15">
    <source>
        <dbReference type="SAM" id="SignalP"/>
    </source>
</evidence>
<dbReference type="GO" id="GO:0051751">
    <property type="term" value="F:alpha-1,4-mannosyltransferase activity"/>
    <property type="evidence" value="ECO:0007669"/>
    <property type="project" value="InterPro"/>
</dbReference>
<feature type="chain" id="PRO_5022662761" description="GPI mannosyltransferase 1" evidence="15">
    <location>
        <begin position="22"/>
        <end position="436"/>
    </location>
</feature>
<evidence type="ECO:0000256" key="9">
    <source>
        <dbReference type="ARBA" id="ARBA00022824"/>
    </source>
</evidence>
<name>A0A5C5G3I2_9BASI</name>
<gene>
    <name evidence="16" type="ORF">DMC30DRAFT_374269</name>
</gene>
<evidence type="ECO:0000256" key="4">
    <source>
        <dbReference type="ARBA" id="ARBA00013797"/>
    </source>
</evidence>
<evidence type="ECO:0000256" key="13">
    <source>
        <dbReference type="RuleBase" id="RU365064"/>
    </source>
</evidence>
<feature type="signal peptide" evidence="15">
    <location>
        <begin position="1"/>
        <end position="21"/>
    </location>
</feature>
<organism evidence="16 17">
    <name type="scientific">Rhodotorula diobovata</name>
    <dbReference type="NCBI Taxonomy" id="5288"/>
    <lineage>
        <taxon>Eukaryota</taxon>
        <taxon>Fungi</taxon>
        <taxon>Dikarya</taxon>
        <taxon>Basidiomycota</taxon>
        <taxon>Pucciniomycotina</taxon>
        <taxon>Microbotryomycetes</taxon>
        <taxon>Sporidiobolales</taxon>
        <taxon>Sporidiobolaceae</taxon>
        <taxon>Rhodotorula</taxon>
    </lineage>
</organism>
<keyword evidence="6 13" id="KW-0328">Glycosyltransferase</keyword>
<dbReference type="InterPro" id="IPR007704">
    <property type="entry name" value="PIG-M"/>
</dbReference>
<evidence type="ECO:0000256" key="12">
    <source>
        <dbReference type="ARBA" id="ARBA00025399"/>
    </source>
</evidence>
<dbReference type="GO" id="GO:1990529">
    <property type="term" value="C:glycosylphosphatidylinositol-mannosyltransferase I complex"/>
    <property type="evidence" value="ECO:0007669"/>
    <property type="project" value="TreeGrafter"/>
</dbReference>
<reference evidence="16 17" key="1">
    <citation type="submission" date="2019-03" db="EMBL/GenBank/DDBJ databases">
        <title>Rhodosporidium diobovatum UCD-FST 08-225 genome sequencing, assembly, and annotation.</title>
        <authorList>
            <person name="Fakankun I.U."/>
            <person name="Fristensky B."/>
            <person name="Levin D.B."/>
        </authorList>
    </citation>
    <scope>NUCLEOTIDE SEQUENCE [LARGE SCALE GENOMIC DNA]</scope>
    <source>
        <strain evidence="16 17">UCD-FST 08-225</strain>
    </source>
</reference>
<evidence type="ECO:0000256" key="11">
    <source>
        <dbReference type="ARBA" id="ARBA00023136"/>
    </source>
</evidence>
<dbReference type="PANTHER" id="PTHR12886">
    <property type="entry name" value="PIG-M MANNOSYLTRANSFERASE"/>
    <property type="match status" value="1"/>
</dbReference>
<evidence type="ECO:0000256" key="1">
    <source>
        <dbReference type="ARBA" id="ARBA00004477"/>
    </source>
</evidence>
<evidence type="ECO:0000313" key="16">
    <source>
        <dbReference type="EMBL" id="TNY22451.1"/>
    </source>
</evidence>
<keyword evidence="7 13" id="KW-0808">Transferase</keyword>
<dbReference type="AlphaFoldDB" id="A0A5C5G3I2"/>
<evidence type="ECO:0000256" key="6">
    <source>
        <dbReference type="ARBA" id="ARBA00022676"/>
    </source>
</evidence>
<dbReference type="EMBL" id="SOZI01000025">
    <property type="protein sequence ID" value="TNY22451.1"/>
    <property type="molecule type" value="Genomic_DNA"/>
</dbReference>
<evidence type="ECO:0000256" key="8">
    <source>
        <dbReference type="ARBA" id="ARBA00022692"/>
    </source>
</evidence>
<feature type="transmembrane region" description="Helical" evidence="13">
    <location>
        <begin position="102"/>
        <end position="119"/>
    </location>
</feature>
<keyword evidence="5 13" id="KW-0337">GPI-anchor biosynthesis</keyword>